<keyword evidence="3" id="KW-1185">Reference proteome</keyword>
<evidence type="ECO:0000313" key="2">
    <source>
        <dbReference type="EMBL" id="GAA1864803.1"/>
    </source>
</evidence>
<organism evidence="2 3">
    <name type="scientific">Pseudonocardia ailaonensis</name>
    <dbReference type="NCBI Taxonomy" id="367279"/>
    <lineage>
        <taxon>Bacteria</taxon>
        <taxon>Bacillati</taxon>
        <taxon>Actinomycetota</taxon>
        <taxon>Actinomycetes</taxon>
        <taxon>Pseudonocardiales</taxon>
        <taxon>Pseudonocardiaceae</taxon>
        <taxon>Pseudonocardia</taxon>
    </lineage>
</organism>
<keyword evidence="1" id="KW-0812">Transmembrane</keyword>
<keyword evidence="1" id="KW-0472">Membrane</keyword>
<name>A0ABN2NDT1_9PSEU</name>
<dbReference type="Proteomes" id="UP001500449">
    <property type="component" value="Unassembled WGS sequence"/>
</dbReference>
<evidence type="ECO:0000313" key="3">
    <source>
        <dbReference type="Proteomes" id="UP001500449"/>
    </source>
</evidence>
<dbReference type="EMBL" id="BAAAQK010000019">
    <property type="protein sequence ID" value="GAA1864803.1"/>
    <property type="molecule type" value="Genomic_DNA"/>
</dbReference>
<protein>
    <recommendedName>
        <fullName evidence="4">DUF304 domain-containing protein</fullName>
    </recommendedName>
</protein>
<dbReference type="RefSeq" id="WP_344422204.1">
    <property type="nucleotide sequence ID" value="NZ_BAAAQK010000019.1"/>
</dbReference>
<proteinExistence type="predicted"/>
<feature type="transmembrane region" description="Helical" evidence="1">
    <location>
        <begin position="32"/>
        <end position="56"/>
    </location>
</feature>
<reference evidence="2 3" key="1">
    <citation type="journal article" date="2019" name="Int. J. Syst. Evol. Microbiol.">
        <title>The Global Catalogue of Microorganisms (GCM) 10K type strain sequencing project: providing services to taxonomists for standard genome sequencing and annotation.</title>
        <authorList>
            <consortium name="The Broad Institute Genomics Platform"/>
            <consortium name="The Broad Institute Genome Sequencing Center for Infectious Disease"/>
            <person name="Wu L."/>
            <person name="Ma J."/>
        </authorList>
    </citation>
    <scope>NUCLEOTIDE SEQUENCE [LARGE SCALE GENOMIC DNA]</scope>
    <source>
        <strain evidence="2 3">JCM 16009</strain>
    </source>
</reference>
<gene>
    <name evidence="2" type="ORF">GCM10009836_51410</name>
</gene>
<keyword evidence="1" id="KW-1133">Transmembrane helix</keyword>
<evidence type="ECO:0000256" key="1">
    <source>
        <dbReference type="SAM" id="Phobius"/>
    </source>
</evidence>
<sequence length="203" mass="22744">MSTRVRSTRDRLIRTEPFETFHRPQRSRPARILGLLIRLRAELLVLALALTCWVWLVNRMPTWAAGTVLGAAVLVVLLWPGSRRYVLRRGWAVMTRHRIRTTFVERRVMNYSGNVPLLLWARPSAAGEQVLVLLRAGIDAHDLELAASFIAVSCVASDVRITPHRRLSAFVLIEVIRRDPLTGPAVVSPLTRVAPAFHGAGHA</sequence>
<accession>A0ABN2NDT1</accession>
<comment type="caution">
    <text evidence="2">The sequence shown here is derived from an EMBL/GenBank/DDBJ whole genome shotgun (WGS) entry which is preliminary data.</text>
</comment>
<feature type="transmembrane region" description="Helical" evidence="1">
    <location>
        <begin position="62"/>
        <end position="79"/>
    </location>
</feature>
<evidence type="ECO:0008006" key="4">
    <source>
        <dbReference type="Google" id="ProtNLM"/>
    </source>
</evidence>